<feature type="non-terminal residue" evidence="1">
    <location>
        <position position="1"/>
    </location>
</feature>
<reference evidence="1 2" key="1">
    <citation type="submission" date="2020-05" db="EMBL/GenBank/DDBJ databases">
        <title>Identification and distribution of gene clusters putatively required for synthesis of sphingolipid metabolism inhibitors in phylogenetically diverse species of the filamentous fungus Fusarium.</title>
        <authorList>
            <person name="Kim H.-S."/>
            <person name="Busman M."/>
            <person name="Brown D.W."/>
            <person name="Divon H."/>
            <person name="Uhlig S."/>
            <person name="Proctor R.H."/>
        </authorList>
    </citation>
    <scope>NUCLEOTIDE SEQUENCE [LARGE SCALE GENOMIC DNA]</scope>
    <source>
        <strain evidence="1 2">NRRL 26131</strain>
    </source>
</reference>
<protein>
    <submittedName>
        <fullName evidence="1">Methyltransferase</fullName>
    </submittedName>
</protein>
<keyword evidence="2" id="KW-1185">Reference proteome</keyword>
<evidence type="ECO:0000313" key="2">
    <source>
        <dbReference type="Proteomes" id="UP000532311"/>
    </source>
</evidence>
<sequence length="206" mass="23391">KVIGVDTTPVQPNVIPPNLVFEIEDVEDDCLWGEGTFDLIHGRELIMAIRNWPRLMEQAFNHLKPGAYFQLSGSVPDFKSDDGTLPPDSAYFEMSQRIGCSGWEPTRWKEHLENAGFEDVVERVLEIPTNPWPKDKHLKEIEAFELSHFRDTIGNVFARGYEQILNGDPNYFQVLLAKARKEVLNPKCTVGCPYQPPHQKSASPDA</sequence>
<dbReference type="GO" id="GO:0032259">
    <property type="term" value="P:methylation"/>
    <property type="evidence" value="ECO:0007669"/>
    <property type="project" value="UniProtKB-KW"/>
</dbReference>
<dbReference type="Proteomes" id="UP000532311">
    <property type="component" value="Unassembled WGS sequence"/>
</dbReference>
<dbReference type="InterPro" id="IPR029063">
    <property type="entry name" value="SAM-dependent_MTases_sf"/>
</dbReference>
<organism evidence="1 2">
    <name type="scientific">Fusarium globosum</name>
    <dbReference type="NCBI Taxonomy" id="78864"/>
    <lineage>
        <taxon>Eukaryota</taxon>
        <taxon>Fungi</taxon>
        <taxon>Dikarya</taxon>
        <taxon>Ascomycota</taxon>
        <taxon>Pezizomycotina</taxon>
        <taxon>Sordariomycetes</taxon>
        <taxon>Hypocreomycetidae</taxon>
        <taxon>Hypocreales</taxon>
        <taxon>Nectriaceae</taxon>
        <taxon>Fusarium</taxon>
        <taxon>Fusarium fujikuroi species complex</taxon>
    </lineage>
</organism>
<keyword evidence="1" id="KW-0489">Methyltransferase</keyword>
<proteinExistence type="predicted"/>
<dbReference type="GO" id="GO:0008168">
    <property type="term" value="F:methyltransferase activity"/>
    <property type="evidence" value="ECO:0007669"/>
    <property type="project" value="UniProtKB-KW"/>
</dbReference>
<evidence type="ECO:0000313" key="1">
    <source>
        <dbReference type="EMBL" id="KAF5693223.1"/>
    </source>
</evidence>
<dbReference type="AlphaFoldDB" id="A0A8H6CV17"/>
<dbReference type="EMBL" id="JAAQPF010001117">
    <property type="protein sequence ID" value="KAF5693223.1"/>
    <property type="molecule type" value="Genomic_DNA"/>
</dbReference>
<dbReference type="Gene3D" id="3.40.50.150">
    <property type="entry name" value="Vaccinia Virus protein VP39"/>
    <property type="match status" value="1"/>
</dbReference>
<dbReference type="SUPFAM" id="SSF53335">
    <property type="entry name" value="S-adenosyl-L-methionine-dependent methyltransferases"/>
    <property type="match status" value="1"/>
</dbReference>
<gene>
    <name evidence="1" type="ORF">FGLOB1_14437</name>
</gene>
<accession>A0A8H6CV17</accession>
<name>A0A8H6CV17_9HYPO</name>
<keyword evidence="1" id="KW-0808">Transferase</keyword>
<comment type="caution">
    <text evidence="1">The sequence shown here is derived from an EMBL/GenBank/DDBJ whole genome shotgun (WGS) entry which is preliminary data.</text>
</comment>
<dbReference type="Pfam" id="PF13489">
    <property type="entry name" value="Methyltransf_23"/>
    <property type="match status" value="1"/>
</dbReference>